<evidence type="ECO:0000313" key="4">
    <source>
        <dbReference type="Proteomes" id="UP001210925"/>
    </source>
</evidence>
<sequence>MSEYEKKRQLLINENQKKLLELGLLPVSIPQPPRKKVYSKSKRNIIRKSSRLRKDQNEEQQNEQNETVETVYYKKRMETSFRANTLVSDHTITVSFPFTLLSIQVTVWNLGKLVDDPRYWSSAACQYRHPYPIGYTCSKYHFGREWIMTITESEEGPLFHVIGEKKVYTGYSPTSPWTDICIDLQSKVGKTRISGPLFFGFSDPKMIRIIECMQDFEKIGGTIQQKKACNFTVKKMESGSLDFCLNSDLIDRETKERIKIYCDFP</sequence>
<gene>
    <name evidence="3" type="ORF">HK103_004567</name>
</gene>
<keyword evidence="4" id="KW-1185">Reference proteome</keyword>
<comment type="caution">
    <text evidence="3">The sequence shown here is derived from an EMBL/GenBank/DDBJ whole genome shotgun (WGS) entry which is preliminary data.</text>
</comment>
<accession>A0AAD5Y5P6</accession>
<dbReference type="InterPro" id="IPR003889">
    <property type="entry name" value="FYrich_C"/>
</dbReference>
<dbReference type="PROSITE" id="PS51543">
    <property type="entry name" value="FYRC"/>
    <property type="match status" value="1"/>
</dbReference>
<organism evidence="3 4">
    <name type="scientific">Boothiomyces macroporosus</name>
    <dbReference type="NCBI Taxonomy" id="261099"/>
    <lineage>
        <taxon>Eukaryota</taxon>
        <taxon>Fungi</taxon>
        <taxon>Fungi incertae sedis</taxon>
        <taxon>Chytridiomycota</taxon>
        <taxon>Chytridiomycota incertae sedis</taxon>
        <taxon>Chytridiomycetes</taxon>
        <taxon>Rhizophydiales</taxon>
        <taxon>Terramycetaceae</taxon>
        <taxon>Boothiomyces</taxon>
    </lineage>
</organism>
<protein>
    <submittedName>
        <fullName evidence="3">Uncharacterized protein</fullName>
    </submittedName>
</protein>
<dbReference type="PROSITE" id="PS51542">
    <property type="entry name" value="FYRN"/>
    <property type="match status" value="1"/>
</dbReference>
<evidence type="ECO:0000313" key="3">
    <source>
        <dbReference type="EMBL" id="KAJ3257347.1"/>
    </source>
</evidence>
<dbReference type="EMBL" id="JADGKB010000039">
    <property type="protein sequence ID" value="KAJ3257347.1"/>
    <property type="molecule type" value="Genomic_DNA"/>
</dbReference>
<evidence type="ECO:0000256" key="2">
    <source>
        <dbReference type="ARBA" id="ARBA00023242"/>
    </source>
</evidence>
<dbReference type="GO" id="GO:0005634">
    <property type="term" value="C:nucleus"/>
    <property type="evidence" value="ECO:0007669"/>
    <property type="project" value="UniProtKB-SubCell"/>
</dbReference>
<proteinExistence type="predicted"/>
<dbReference type="Proteomes" id="UP001210925">
    <property type="component" value="Unassembled WGS sequence"/>
</dbReference>
<dbReference type="Pfam" id="PF05965">
    <property type="entry name" value="FYRC"/>
    <property type="match status" value="1"/>
</dbReference>
<dbReference type="AlphaFoldDB" id="A0AAD5Y5P6"/>
<reference evidence="3" key="1">
    <citation type="submission" date="2020-05" db="EMBL/GenBank/DDBJ databases">
        <title>Phylogenomic resolution of chytrid fungi.</title>
        <authorList>
            <person name="Stajich J.E."/>
            <person name="Amses K."/>
            <person name="Simmons R."/>
            <person name="Seto K."/>
            <person name="Myers J."/>
            <person name="Bonds A."/>
            <person name="Quandt C.A."/>
            <person name="Barry K."/>
            <person name="Liu P."/>
            <person name="Grigoriev I."/>
            <person name="Longcore J.E."/>
            <person name="James T.Y."/>
        </authorList>
    </citation>
    <scope>NUCLEOTIDE SEQUENCE</scope>
    <source>
        <strain evidence="3">PLAUS21</strain>
    </source>
</reference>
<keyword evidence="2" id="KW-0539">Nucleus</keyword>
<dbReference type="Gene3D" id="3.30.160.360">
    <property type="match status" value="1"/>
</dbReference>
<dbReference type="InterPro" id="IPR003888">
    <property type="entry name" value="FYrich_N"/>
</dbReference>
<name>A0AAD5Y5P6_9FUNG</name>
<comment type="subcellular location">
    <subcellularLocation>
        <location evidence="1">Nucleus</location>
    </subcellularLocation>
</comment>
<evidence type="ECO:0000256" key="1">
    <source>
        <dbReference type="ARBA" id="ARBA00004123"/>
    </source>
</evidence>